<organism evidence="2 3">
    <name type="scientific">Colletotrichum musicola</name>
    <dbReference type="NCBI Taxonomy" id="2175873"/>
    <lineage>
        <taxon>Eukaryota</taxon>
        <taxon>Fungi</taxon>
        <taxon>Dikarya</taxon>
        <taxon>Ascomycota</taxon>
        <taxon>Pezizomycotina</taxon>
        <taxon>Sordariomycetes</taxon>
        <taxon>Hypocreomycetidae</taxon>
        <taxon>Glomerellales</taxon>
        <taxon>Glomerellaceae</taxon>
        <taxon>Colletotrichum</taxon>
        <taxon>Colletotrichum orchidearum species complex</taxon>
    </lineage>
</organism>
<keyword evidence="3" id="KW-1185">Reference proteome</keyword>
<evidence type="ECO:0000313" key="2">
    <source>
        <dbReference type="EMBL" id="KAF6836631.1"/>
    </source>
</evidence>
<reference evidence="2" key="1">
    <citation type="journal article" date="2020" name="Phytopathology">
        <title>Genome Sequence Resources of Colletotrichum truncatum, C. plurivorum, C. musicola, and C. sojae: Four Species Pathogenic to Soybean (Glycine max).</title>
        <authorList>
            <person name="Rogerio F."/>
            <person name="Boufleur T.R."/>
            <person name="Ciampi-Guillardi M."/>
            <person name="Sukno S.A."/>
            <person name="Thon M.R."/>
            <person name="Massola Junior N.S."/>
            <person name="Baroncelli R."/>
        </authorList>
    </citation>
    <scope>NUCLEOTIDE SEQUENCE</scope>
    <source>
        <strain evidence="2">LFN0074</strain>
    </source>
</reference>
<sequence>MLWQGPSWLISRAKFCHFVAIVVAAVATSGASMDRAYETFAKCWAGVALRSPNAPGDPFLSSVSQSFSGEIKAPSLEPAKVRSGTLVTMSGRG</sequence>
<dbReference type="EMBL" id="WIGM01000157">
    <property type="protein sequence ID" value="KAF6836631.1"/>
    <property type="molecule type" value="Genomic_DNA"/>
</dbReference>
<protein>
    <recommendedName>
        <fullName evidence="4">Secreted protein</fullName>
    </recommendedName>
</protein>
<gene>
    <name evidence="2" type="ORF">CMUS01_05335</name>
</gene>
<evidence type="ECO:0008006" key="4">
    <source>
        <dbReference type="Google" id="ProtNLM"/>
    </source>
</evidence>
<dbReference type="Proteomes" id="UP000639643">
    <property type="component" value="Unassembled WGS sequence"/>
</dbReference>
<keyword evidence="1" id="KW-0732">Signal</keyword>
<feature type="chain" id="PRO_5034884482" description="Secreted protein" evidence="1">
    <location>
        <begin position="25"/>
        <end position="93"/>
    </location>
</feature>
<comment type="caution">
    <text evidence="2">The sequence shown here is derived from an EMBL/GenBank/DDBJ whole genome shotgun (WGS) entry which is preliminary data.</text>
</comment>
<accession>A0A8H6KSU5</accession>
<name>A0A8H6KSU5_9PEZI</name>
<proteinExistence type="predicted"/>
<evidence type="ECO:0000256" key="1">
    <source>
        <dbReference type="SAM" id="SignalP"/>
    </source>
</evidence>
<evidence type="ECO:0000313" key="3">
    <source>
        <dbReference type="Proteomes" id="UP000639643"/>
    </source>
</evidence>
<feature type="signal peptide" evidence="1">
    <location>
        <begin position="1"/>
        <end position="24"/>
    </location>
</feature>
<dbReference type="AlphaFoldDB" id="A0A8H6KSU5"/>